<proteinExistence type="predicted"/>
<dbReference type="InterPro" id="IPR035093">
    <property type="entry name" value="RelE/ParE_toxin_dom_sf"/>
</dbReference>
<evidence type="ECO:0000313" key="2">
    <source>
        <dbReference type="EMBL" id="QPH96711.1"/>
    </source>
</evidence>
<evidence type="ECO:0000313" key="3">
    <source>
        <dbReference type="Proteomes" id="UP000594707"/>
    </source>
</evidence>
<keyword evidence="1" id="KW-1277">Toxin-antitoxin system</keyword>
<dbReference type="Pfam" id="PF05016">
    <property type="entry name" value="ParE_toxin"/>
    <property type="match status" value="1"/>
</dbReference>
<keyword evidence="2" id="KW-0614">Plasmid</keyword>
<geneLocation type="plasmid" evidence="2 3">
    <name>pADS1</name>
</geneLocation>
<dbReference type="AlphaFoldDB" id="A0A7S9RRY4"/>
<sequence>MRVTSMHITTTAKHSTINAIETLIRDIDPYASISYYDPRIDITEKDANNLRETLMRVLLGEMDFYSFDEMKSHLSKSLENIKVEKGEVTFTTNFNNQLNEILTTLAEASAEKAAEFQRGLLEKISSVPSDPFRYRMNQVFGRRDISDLFFEEYIIPFRFRYRILVEILGIYKGNRYRM</sequence>
<dbReference type="EMBL" id="CP060706">
    <property type="protein sequence ID" value="QPH96711.1"/>
    <property type="molecule type" value="Genomic_DNA"/>
</dbReference>
<name>A0A7S9RRY4_9BACT</name>
<evidence type="ECO:0000256" key="1">
    <source>
        <dbReference type="ARBA" id="ARBA00022649"/>
    </source>
</evidence>
<reference evidence="2 3" key="1">
    <citation type="journal article" date="2018" name="Emerg. Microbes Infect.">
        <title>Genomic analysis of oral Campylobacter concisus strains identified a potential bacterial molecular marker associated with active Crohn's disease.</title>
        <authorList>
            <person name="Liu F."/>
            <person name="Ma R."/>
            <person name="Tay C.Y.A."/>
            <person name="Octavia S."/>
            <person name="Lan R."/>
            <person name="Chung H.K.L."/>
            <person name="Riordan S.M."/>
            <person name="Grimm M.C."/>
            <person name="Leong R.W."/>
            <person name="Tanaka M.M."/>
            <person name="Connor S."/>
            <person name="Zhang L."/>
        </authorList>
    </citation>
    <scope>NUCLEOTIDE SEQUENCE [LARGE SCALE GENOMIC DNA]</scope>
    <source>
        <strain evidence="2 3">P13UCO-S1</strain>
    </source>
</reference>
<gene>
    <name evidence="2" type="ORF">CVT08_10080</name>
</gene>
<dbReference type="InterPro" id="IPR007712">
    <property type="entry name" value="RelE/ParE_toxin"/>
</dbReference>
<dbReference type="Proteomes" id="UP000594707">
    <property type="component" value="Plasmid pADS1"/>
</dbReference>
<organism evidence="2 3">
    <name type="scientific">Campylobacter concisus</name>
    <dbReference type="NCBI Taxonomy" id="199"/>
    <lineage>
        <taxon>Bacteria</taxon>
        <taxon>Pseudomonadati</taxon>
        <taxon>Campylobacterota</taxon>
        <taxon>Epsilonproteobacteria</taxon>
        <taxon>Campylobacterales</taxon>
        <taxon>Campylobacteraceae</taxon>
        <taxon>Campylobacter</taxon>
    </lineage>
</organism>
<dbReference type="Gene3D" id="3.30.2310.20">
    <property type="entry name" value="RelE-like"/>
    <property type="match status" value="1"/>
</dbReference>
<protein>
    <submittedName>
        <fullName evidence="2">Type II toxin-antitoxin system RelE/ParE family toxin</fullName>
    </submittedName>
</protein>
<dbReference type="RefSeq" id="WP_107857026.1">
    <property type="nucleotide sequence ID" value="NZ_CP060706.1"/>
</dbReference>
<accession>A0A7S9RRY4</accession>